<keyword evidence="3" id="KW-1185">Reference proteome</keyword>
<keyword evidence="1" id="KW-0812">Transmembrane</keyword>
<evidence type="ECO:0000313" key="3">
    <source>
        <dbReference type="Proteomes" id="UP001202717"/>
    </source>
</evidence>
<sequence>MSIFLKKIGILIISTFVIANLLSYISLWTLRQSSFYKPSFLVNAVSETNFDYIVLGASTGLTTLDTQVIDSLSGKKGINLAIDDTSISSQYLMLEHFLALGKTTKICVIAPSFTSFDTQIQSLNANDYRFLPYVDRSYVSDYFQSFSSVNAKLLSGSKYFPMLGVSYYNSEVFYPSLLSVFQPNRHNRFDTNGNYTYPVQDLMSGHIKNRQSIKLNFKNGALKKIQELCDRNNIELICYISPIKNIEIVSNTSDYEIINHSDVLIKTDYFFDNVHVNSLGRQVISERFANDLSSYFKD</sequence>
<dbReference type="RefSeq" id="WP_249995304.1">
    <property type="nucleotide sequence ID" value="NZ_CP116221.1"/>
</dbReference>
<keyword evidence="1" id="KW-1133">Transmembrane helix</keyword>
<reference evidence="2 3" key="1">
    <citation type="submission" date="2023-01" db="EMBL/GenBank/DDBJ databases">
        <title>Psychroserpens ponticola sp. nov., isolated from seawater.</title>
        <authorList>
            <person name="Kristyanto S."/>
            <person name="Jung J."/>
            <person name="Kim J.M."/>
            <person name="Jeon C.O."/>
        </authorList>
    </citation>
    <scope>NUCLEOTIDE SEQUENCE [LARGE SCALE GENOMIC DNA]</scope>
    <source>
        <strain evidence="2 3">MSW6</strain>
    </source>
</reference>
<gene>
    <name evidence="2" type="ORF">MUN68_003345</name>
</gene>
<feature type="transmembrane region" description="Helical" evidence="1">
    <location>
        <begin position="9"/>
        <end position="30"/>
    </location>
</feature>
<organism evidence="2 3">
    <name type="scientific">Psychroserpens ponticola</name>
    <dbReference type="NCBI Taxonomy" id="2932268"/>
    <lineage>
        <taxon>Bacteria</taxon>
        <taxon>Pseudomonadati</taxon>
        <taxon>Bacteroidota</taxon>
        <taxon>Flavobacteriia</taxon>
        <taxon>Flavobacteriales</taxon>
        <taxon>Flavobacteriaceae</taxon>
        <taxon>Psychroserpens</taxon>
    </lineage>
</organism>
<evidence type="ECO:0000313" key="2">
    <source>
        <dbReference type="EMBL" id="WCO02536.1"/>
    </source>
</evidence>
<dbReference type="Proteomes" id="UP001202717">
    <property type="component" value="Chromosome"/>
</dbReference>
<dbReference type="EMBL" id="CP116221">
    <property type="protein sequence ID" value="WCO02536.1"/>
    <property type="molecule type" value="Genomic_DNA"/>
</dbReference>
<keyword evidence="1" id="KW-0472">Membrane</keyword>
<protein>
    <recommendedName>
        <fullName evidence="4">SGNH/GDSL hydrolase family protein</fullName>
    </recommendedName>
</protein>
<evidence type="ECO:0008006" key="4">
    <source>
        <dbReference type="Google" id="ProtNLM"/>
    </source>
</evidence>
<accession>A0ABY7S254</accession>
<proteinExistence type="predicted"/>
<name>A0ABY7S254_9FLAO</name>
<evidence type="ECO:0000256" key="1">
    <source>
        <dbReference type="SAM" id="Phobius"/>
    </source>
</evidence>